<feature type="region of interest" description="Disordered" evidence="1">
    <location>
        <begin position="178"/>
        <end position="209"/>
    </location>
</feature>
<evidence type="ECO:0000313" key="2">
    <source>
        <dbReference type="EMBL" id="MDQ0468563.1"/>
    </source>
</evidence>
<accession>A0ABU0J2S2</accession>
<keyword evidence="3" id="KW-1185">Reference proteome</keyword>
<evidence type="ECO:0008006" key="4">
    <source>
        <dbReference type="Google" id="ProtNLM"/>
    </source>
</evidence>
<dbReference type="Proteomes" id="UP001242480">
    <property type="component" value="Unassembled WGS sequence"/>
</dbReference>
<proteinExistence type="predicted"/>
<evidence type="ECO:0000313" key="3">
    <source>
        <dbReference type="Proteomes" id="UP001242480"/>
    </source>
</evidence>
<reference evidence="2 3" key="1">
    <citation type="submission" date="2023-07" db="EMBL/GenBank/DDBJ databases">
        <title>Genomic Encyclopedia of Type Strains, Phase IV (KMG-IV): sequencing the most valuable type-strain genomes for metagenomic binning, comparative biology and taxonomic classification.</title>
        <authorList>
            <person name="Goeker M."/>
        </authorList>
    </citation>
    <scope>NUCLEOTIDE SEQUENCE [LARGE SCALE GENOMIC DNA]</scope>
    <source>
        <strain evidence="2 3">DSM 19619</strain>
    </source>
</reference>
<organism evidence="2 3">
    <name type="scientific">Labrys wisconsinensis</name>
    <dbReference type="NCBI Taxonomy" id="425677"/>
    <lineage>
        <taxon>Bacteria</taxon>
        <taxon>Pseudomonadati</taxon>
        <taxon>Pseudomonadota</taxon>
        <taxon>Alphaproteobacteria</taxon>
        <taxon>Hyphomicrobiales</taxon>
        <taxon>Xanthobacteraceae</taxon>
        <taxon>Labrys</taxon>
    </lineage>
</organism>
<name>A0ABU0J2S2_9HYPH</name>
<dbReference type="EMBL" id="JAUSVX010000002">
    <property type="protein sequence ID" value="MDQ0468563.1"/>
    <property type="molecule type" value="Genomic_DNA"/>
</dbReference>
<sequence length="209" mass="22055">MSVADTTGVVILSALLKRLADGRAVEIAEFAAEEGFARATAFMVSRRLREHGFIVADPERGLALGPGLCQFAWAPFGLAELCGPAEAVMRWLLDQVEGAVSLSADGTELVALGNARRGVGDPSTTLELEQAIRSPAGVRRATLKLSLPRAQNASPAFAQRALVRAALTLEGYIRDPVPTDASVRDRRAPDDASPAGGASAGRKRAARRR</sequence>
<dbReference type="RefSeq" id="WP_307269944.1">
    <property type="nucleotide sequence ID" value="NZ_JAUSVX010000002.1"/>
</dbReference>
<comment type="caution">
    <text evidence="2">The sequence shown here is derived from an EMBL/GenBank/DDBJ whole genome shotgun (WGS) entry which is preliminary data.</text>
</comment>
<gene>
    <name evidence="2" type="ORF">QO011_001563</name>
</gene>
<evidence type="ECO:0000256" key="1">
    <source>
        <dbReference type="SAM" id="MobiDB-lite"/>
    </source>
</evidence>
<protein>
    <recommendedName>
        <fullName evidence="4">Transcriptional regulator</fullName>
    </recommendedName>
</protein>